<dbReference type="Pfam" id="PF13229">
    <property type="entry name" value="Beta_helix"/>
    <property type="match status" value="2"/>
</dbReference>
<dbReference type="InterPro" id="IPR035986">
    <property type="entry name" value="PKD_dom_sf"/>
</dbReference>
<name>A0A5B8XQT5_9DELT</name>
<feature type="region of interest" description="Disordered" evidence="1">
    <location>
        <begin position="19"/>
        <end position="78"/>
    </location>
</feature>
<feature type="compositionally biased region" description="Acidic residues" evidence="1">
    <location>
        <begin position="61"/>
        <end position="78"/>
    </location>
</feature>
<dbReference type="SMART" id="SM00089">
    <property type="entry name" value="PKD"/>
    <property type="match status" value="1"/>
</dbReference>
<organism evidence="4 5">
    <name type="scientific">Microvenator marinus</name>
    <dbReference type="NCBI Taxonomy" id="2600177"/>
    <lineage>
        <taxon>Bacteria</taxon>
        <taxon>Deltaproteobacteria</taxon>
        <taxon>Bradymonadales</taxon>
        <taxon>Microvenatoraceae</taxon>
        <taxon>Microvenator</taxon>
    </lineage>
</organism>
<feature type="signal peptide" evidence="2">
    <location>
        <begin position="1"/>
        <end position="22"/>
    </location>
</feature>
<feature type="region of interest" description="Disordered" evidence="1">
    <location>
        <begin position="579"/>
        <end position="603"/>
    </location>
</feature>
<evidence type="ECO:0000259" key="3">
    <source>
        <dbReference type="PROSITE" id="PS50093"/>
    </source>
</evidence>
<keyword evidence="2" id="KW-0732">Signal</keyword>
<feature type="compositionally biased region" description="Polar residues" evidence="1">
    <location>
        <begin position="44"/>
        <end position="60"/>
    </location>
</feature>
<feature type="domain" description="PKD" evidence="3">
    <location>
        <begin position="845"/>
        <end position="906"/>
    </location>
</feature>
<dbReference type="PROSITE" id="PS51257">
    <property type="entry name" value="PROKAR_LIPOPROTEIN"/>
    <property type="match status" value="1"/>
</dbReference>
<dbReference type="Pfam" id="PF18911">
    <property type="entry name" value="PKD_4"/>
    <property type="match status" value="1"/>
</dbReference>
<dbReference type="InterPro" id="IPR012334">
    <property type="entry name" value="Pectin_lyas_fold"/>
</dbReference>
<dbReference type="RefSeq" id="WP_146959966.1">
    <property type="nucleotide sequence ID" value="NZ_CP042467.1"/>
</dbReference>
<evidence type="ECO:0000256" key="1">
    <source>
        <dbReference type="SAM" id="MobiDB-lite"/>
    </source>
</evidence>
<evidence type="ECO:0000313" key="4">
    <source>
        <dbReference type="EMBL" id="QED27960.1"/>
    </source>
</evidence>
<dbReference type="SMART" id="SM00710">
    <property type="entry name" value="PbH1"/>
    <property type="match status" value="11"/>
</dbReference>
<dbReference type="SUPFAM" id="SSF49299">
    <property type="entry name" value="PKD domain"/>
    <property type="match status" value="1"/>
</dbReference>
<dbReference type="KEGG" id="bbae:FRD01_12075"/>
<dbReference type="InterPro" id="IPR039448">
    <property type="entry name" value="Beta_helix"/>
</dbReference>
<dbReference type="OrthoDB" id="5383407at2"/>
<dbReference type="InterPro" id="IPR022409">
    <property type="entry name" value="PKD/Chitinase_dom"/>
</dbReference>
<dbReference type="InterPro" id="IPR011050">
    <property type="entry name" value="Pectin_lyase_fold/virulence"/>
</dbReference>
<dbReference type="InterPro" id="IPR013783">
    <property type="entry name" value="Ig-like_fold"/>
</dbReference>
<gene>
    <name evidence="4" type="ORF">FRD01_12075</name>
</gene>
<keyword evidence="5" id="KW-1185">Reference proteome</keyword>
<dbReference type="Gene3D" id="2.160.20.10">
    <property type="entry name" value="Single-stranded right-handed beta-helix, Pectin lyase-like"/>
    <property type="match status" value="2"/>
</dbReference>
<sequence>MKISVLKSAFVLVLASALGCSDDPTPRPNPTNNNNNEPDMTSDIGGTNNENDMGENNTPDMETDQDPDLDPDMGEDMDPDLGPGCEDECQPGEQVCDGTGAFQICGQFDDDECVEFSQSIACTQGHSCLEDRCVPPCRDECPSGTTVCLDENTVGTCGNYDADSCREAGAGVACGANERCEQGACVDTTEACTDECSAGESVCFGDATRTCGQFDSDSCLDLGPAEPCASGESCASGTCAVPCSDTCSTEGAEECSGNGVRTCERTAQGCLAWSPVVACSAAETCSNGVCAANCSDECPTSGAAICSPDNSGVSICGQFDGDACLDRSSPVPCQAGFACSQGQCVATCSDECTQGATQCSGNSLESCGNYDADPCLEWGGAVACPGGATCTNDTCDLPCSDECTTSGAVECSGNGTRSCGQFDLDNCLEWSTTTACQSYEVCAAGACELGATPAIVLINELVYDSMGTDSAAGNTLFVELSGPPGQSLDGYSVVGVNGSGGGDYNSIPLTGETIGQDGFFVIAHPNGDATLVASAEMTSTAVDFQNGPDSVQVRWRGRVVDALGYGSFGANDTFAGEGTAAGSAQNGASLSRDLDSNDTDDNSVDFTVQASPTPGAAAISCMNDCSMGQTRCDGTQIQSCGNFDADTCLEWGPSMACSGSQTCQGTTCQDPCTDECSAQGATQCSGEQVRTCGNYDTDSCLEWSTAADCPGTQVCTLNVCQDATAPEVVLISPQGTLQTTQGNVHRMLVDATPNAGRTISEVRYYADGALLGSTTSTPHEYFYTVPANHPTNTQIVLQAQATDSTGIVGSSAFAYLDVRNDAPVASFTATITNTTTVTVDASGSTDTETATPDLEVCWDWNNDGTCDTPFSTQQIRSHDFGASGNYTIRMVVRDAVGQTTSTTRQVSFADIQYVGGSDVTTTLWYGTIIVTGNVTVPSGNTLTIAPGTDILFVYSDVAAPSGVGDYRITVNGNMVVNGTAADPVVFSGQDQTAKVPGGWDRIILNGAGSVIDHAIIEYADFGLDIRSDAQITNTEVRNTRDNCIDMNNADNASLEDVVTRECGGNGVEVRNGSNPVDITSLSSTQNGESGIYLRQSSVVTMTTSTLAGNADEGAYVDTSTLNLSDSVVENNLNRGLIFNGNSGGAVTRNQIRTNAAAGIELLASTTQSDSPSPVVNLNNIYSNSTGSTEIYEGIITSSVLTASYSGCCSSSGVTSSDWTKPAGSTIRRVRLNYNETDYSTNYVIGYLINAETGSTIQQFNSDFNGWIEIPSGVNSLRVRVRDSGYGSVTDTITVSQVEVVKSGQADVAASLNSAIDFQRNYLGTWPNVMTRTFESSRNMLNVQGFVGVPFTSSWDTGIYMAGNVSGTWSSTIYVTGNTTVPAGQVLNVDPSTQILFVNHDQNLDNVGDFEIKANGQFNLNGAQGNEVLIAGLGASDIDMFQEVNLDGSGADQSTWNDVNLRNGQTGVMLRGSSTLTRVNISTVGRDGIYVISGAPSLSYVTVDGAVRYGVHIGAASPVLSRMTIRNGLSHGLFYNGANGGTLEDSTVRENQGDGVHVNGPAAPGVNYNLITYNGATGIRVNGNSAMVGNNNVIKFNDDAGVALRSTVSSHPTAKFNYSNIYGNAVLGTTIAQAFTTSSVLTASYSGCCSSTGVTSSDYTLPNGREARLARIAYNETDYSTNYVIGYLINATTGSTIQQFNSDFNGWVEIPSGVTSLRVRVRDSGYGSVTDTITVHEVLSDEYATSTAYELAAMTVSGTSDAKFNYWTPTIGEVPTKIHQARNGSVDFTGFTGAEYPSGQVTQVGPRP</sequence>
<accession>A0A5B8XQT5</accession>
<dbReference type="Proteomes" id="UP000321595">
    <property type="component" value="Chromosome"/>
</dbReference>
<feature type="chain" id="PRO_5022943169" evidence="2">
    <location>
        <begin position="23"/>
        <end position="1807"/>
    </location>
</feature>
<dbReference type="SUPFAM" id="SSF51126">
    <property type="entry name" value="Pectin lyase-like"/>
    <property type="match status" value="2"/>
</dbReference>
<evidence type="ECO:0000313" key="5">
    <source>
        <dbReference type="Proteomes" id="UP000321595"/>
    </source>
</evidence>
<dbReference type="Gene3D" id="2.60.40.10">
    <property type="entry name" value="Immunoglobulins"/>
    <property type="match status" value="2"/>
</dbReference>
<dbReference type="EMBL" id="CP042467">
    <property type="protein sequence ID" value="QED27960.1"/>
    <property type="molecule type" value="Genomic_DNA"/>
</dbReference>
<evidence type="ECO:0000256" key="2">
    <source>
        <dbReference type="SAM" id="SignalP"/>
    </source>
</evidence>
<dbReference type="PROSITE" id="PS50093">
    <property type="entry name" value="PKD"/>
    <property type="match status" value="1"/>
</dbReference>
<protein>
    <submittedName>
        <fullName evidence="4">Right-handed parallel beta-helix repeat-containing protein</fullName>
    </submittedName>
</protein>
<dbReference type="InterPro" id="IPR006626">
    <property type="entry name" value="PbH1"/>
</dbReference>
<reference evidence="4 5" key="1">
    <citation type="submission" date="2019-08" db="EMBL/GenBank/DDBJ databases">
        <authorList>
            <person name="Liang Q."/>
        </authorList>
    </citation>
    <scope>NUCLEOTIDE SEQUENCE [LARGE SCALE GENOMIC DNA]</scope>
    <source>
        <strain evidence="4 5">V1718</strain>
    </source>
</reference>
<proteinExistence type="predicted"/>
<dbReference type="InterPro" id="IPR000601">
    <property type="entry name" value="PKD_dom"/>
</dbReference>